<keyword evidence="5 7" id="KW-1133">Transmembrane helix</keyword>
<evidence type="ECO:0000256" key="5">
    <source>
        <dbReference type="ARBA" id="ARBA00022989"/>
    </source>
</evidence>
<evidence type="ECO:0000313" key="10">
    <source>
        <dbReference type="EMBL" id="MFK2824612.1"/>
    </source>
</evidence>
<gene>
    <name evidence="10" type="ORF">QYG89_02725</name>
</gene>
<dbReference type="Gene3D" id="3.30.240.20">
    <property type="entry name" value="bsu07140 like domains"/>
    <property type="match status" value="2"/>
</dbReference>
<evidence type="ECO:0000259" key="9">
    <source>
        <dbReference type="Pfam" id="PF20730"/>
    </source>
</evidence>
<accession>A0ABW8I574</accession>
<evidence type="ECO:0000256" key="4">
    <source>
        <dbReference type="ARBA" id="ARBA00022692"/>
    </source>
</evidence>
<comment type="similarity">
    <text evidence="2">Belongs to the UPF0702 family.</text>
</comment>
<dbReference type="PANTHER" id="PTHR34582:SF5">
    <property type="entry name" value="UPF0702 TRANSMEMBRANE PROTEIN YETF"/>
    <property type="match status" value="1"/>
</dbReference>
<dbReference type="PANTHER" id="PTHR34582">
    <property type="entry name" value="UPF0702 TRANSMEMBRANE PROTEIN YCAP"/>
    <property type="match status" value="1"/>
</dbReference>
<name>A0ABW8I574_9BACI</name>
<keyword evidence="4 7" id="KW-0812">Transmembrane</keyword>
<dbReference type="InterPro" id="IPR023090">
    <property type="entry name" value="UPF0702_alpha/beta_dom_sf"/>
</dbReference>
<evidence type="ECO:0000256" key="3">
    <source>
        <dbReference type="ARBA" id="ARBA00022475"/>
    </source>
</evidence>
<evidence type="ECO:0000259" key="8">
    <source>
        <dbReference type="Pfam" id="PF04239"/>
    </source>
</evidence>
<evidence type="ECO:0000256" key="1">
    <source>
        <dbReference type="ARBA" id="ARBA00004651"/>
    </source>
</evidence>
<dbReference type="EMBL" id="JAUIYO010000001">
    <property type="protein sequence ID" value="MFK2824612.1"/>
    <property type="molecule type" value="Genomic_DNA"/>
</dbReference>
<feature type="transmembrane region" description="Helical" evidence="7">
    <location>
        <begin position="58"/>
        <end position="78"/>
    </location>
</feature>
<comment type="caution">
    <text evidence="10">The sequence shown here is derived from an EMBL/GenBank/DDBJ whole genome shotgun (WGS) entry which is preliminary data.</text>
</comment>
<dbReference type="RefSeq" id="WP_404314287.1">
    <property type="nucleotide sequence ID" value="NZ_JAUIYO010000001.1"/>
</dbReference>
<feature type="transmembrane region" description="Helical" evidence="7">
    <location>
        <begin position="6"/>
        <end position="25"/>
    </location>
</feature>
<dbReference type="Pfam" id="PF20730">
    <property type="entry name" value="YetF_N"/>
    <property type="match status" value="1"/>
</dbReference>
<evidence type="ECO:0000256" key="2">
    <source>
        <dbReference type="ARBA" id="ARBA00006448"/>
    </source>
</evidence>
<evidence type="ECO:0000313" key="11">
    <source>
        <dbReference type="Proteomes" id="UP001619911"/>
    </source>
</evidence>
<dbReference type="Pfam" id="PF04239">
    <property type="entry name" value="DUF421"/>
    <property type="match status" value="1"/>
</dbReference>
<keyword evidence="3" id="KW-1003">Cell membrane</keyword>
<keyword evidence="11" id="KW-1185">Reference proteome</keyword>
<dbReference type="InterPro" id="IPR007353">
    <property type="entry name" value="DUF421"/>
</dbReference>
<evidence type="ECO:0000256" key="7">
    <source>
        <dbReference type="SAM" id="Phobius"/>
    </source>
</evidence>
<dbReference type="InterPro" id="IPR048454">
    <property type="entry name" value="YetF_N"/>
</dbReference>
<organism evidence="10 11">
    <name type="scientific">Bacillus lumedeiriae</name>
    <dbReference type="NCBI Taxonomy" id="3058829"/>
    <lineage>
        <taxon>Bacteria</taxon>
        <taxon>Bacillati</taxon>
        <taxon>Bacillota</taxon>
        <taxon>Bacilli</taxon>
        <taxon>Bacillales</taxon>
        <taxon>Bacillaceae</taxon>
        <taxon>Bacillus</taxon>
    </lineage>
</organism>
<protein>
    <submittedName>
        <fullName evidence="10">DUF421 domain-containing protein</fullName>
    </submittedName>
</protein>
<sequence>MNIMHLTMELITGFFLLFIIVKWVGRKIINQITPFTFIASIVLSELLGNALYDDKVGTFYIIYSMSLWGLLLFTVEYLGRKHLFFRGIFQGKPAAIINNGIVDPEALRKSRMNLNQLQSLLRQSETFSIREVAFCYLEANGSISILKKPQYQKATLENFNLPGKPAYVPVTLIRDGEVLWDEIKDLGFDESWLKMQLLSQSVSDYKDVFIAEWLEGDGMFVQTYPKTT</sequence>
<feature type="transmembrane region" description="Helical" evidence="7">
    <location>
        <begin position="32"/>
        <end position="52"/>
    </location>
</feature>
<feature type="domain" description="YetF C-terminal" evidence="8">
    <location>
        <begin position="81"/>
        <end position="213"/>
    </location>
</feature>
<feature type="domain" description="YetF-like N-terminal transmembrane" evidence="9">
    <location>
        <begin position="4"/>
        <end position="78"/>
    </location>
</feature>
<comment type="subcellular location">
    <subcellularLocation>
        <location evidence="1">Cell membrane</location>
        <topology evidence="1">Multi-pass membrane protein</topology>
    </subcellularLocation>
</comment>
<keyword evidence="6 7" id="KW-0472">Membrane</keyword>
<proteinExistence type="inferred from homology"/>
<dbReference type="Proteomes" id="UP001619911">
    <property type="component" value="Unassembled WGS sequence"/>
</dbReference>
<reference evidence="10 11" key="1">
    <citation type="submission" date="2023-07" db="EMBL/GenBank/DDBJ databases">
        <title>Bacillus lucianemedeirus sp. nov, a new species isolated from an immunobiological production facility.</title>
        <authorList>
            <person name="Costa L.V."/>
            <person name="Miranda R.V.S.L."/>
            <person name="Brandao M.L.L."/>
            <person name="Reis C.M.F."/>
            <person name="Frazao A.M."/>
            <person name="Cruz F.V."/>
            <person name="Baio P.V.P."/>
            <person name="Veras J.F.C."/>
            <person name="Ramos J.N."/>
            <person name="Vieira V."/>
        </authorList>
    </citation>
    <scope>NUCLEOTIDE SEQUENCE [LARGE SCALE GENOMIC DNA]</scope>
    <source>
        <strain evidence="10 11">B190/17</strain>
    </source>
</reference>
<evidence type="ECO:0000256" key="6">
    <source>
        <dbReference type="ARBA" id="ARBA00023136"/>
    </source>
</evidence>